<dbReference type="Proteomes" id="UP000613580">
    <property type="component" value="Unassembled WGS sequence"/>
</dbReference>
<gene>
    <name evidence="1" type="ORF">HMN09_01367500</name>
</gene>
<evidence type="ECO:0000313" key="1">
    <source>
        <dbReference type="EMBL" id="KAF7288852.1"/>
    </source>
</evidence>
<accession>A0A8H6RZ16</accession>
<organism evidence="1 2">
    <name type="scientific">Mycena chlorophos</name>
    <name type="common">Agaric fungus</name>
    <name type="synonym">Agaricus chlorophos</name>
    <dbReference type="NCBI Taxonomy" id="658473"/>
    <lineage>
        <taxon>Eukaryota</taxon>
        <taxon>Fungi</taxon>
        <taxon>Dikarya</taxon>
        <taxon>Basidiomycota</taxon>
        <taxon>Agaricomycotina</taxon>
        <taxon>Agaricomycetes</taxon>
        <taxon>Agaricomycetidae</taxon>
        <taxon>Agaricales</taxon>
        <taxon>Marasmiineae</taxon>
        <taxon>Mycenaceae</taxon>
        <taxon>Mycena</taxon>
    </lineage>
</organism>
<reference evidence="1" key="1">
    <citation type="submission" date="2020-05" db="EMBL/GenBank/DDBJ databases">
        <title>Mycena genomes resolve the evolution of fungal bioluminescence.</title>
        <authorList>
            <person name="Tsai I.J."/>
        </authorList>
    </citation>
    <scope>NUCLEOTIDE SEQUENCE</scope>
    <source>
        <strain evidence="1">110903Hualien_Pintung</strain>
    </source>
</reference>
<proteinExistence type="predicted"/>
<dbReference type="OrthoDB" id="2948705at2759"/>
<evidence type="ECO:0000313" key="2">
    <source>
        <dbReference type="Proteomes" id="UP000613580"/>
    </source>
</evidence>
<keyword evidence="2" id="KW-1185">Reference proteome</keyword>
<protein>
    <submittedName>
        <fullName evidence="1">Uncharacterized protein</fullName>
    </submittedName>
</protein>
<name>A0A8H6RZ16_MYCCL</name>
<dbReference type="AlphaFoldDB" id="A0A8H6RZ16"/>
<comment type="caution">
    <text evidence="1">The sequence shown here is derived from an EMBL/GenBank/DDBJ whole genome shotgun (WGS) entry which is preliminary data.</text>
</comment>
<dbReference type="EMBL" id="JACAZE010000031">
    <property type="protein sequence ID" value="KAF7288852.1"/>
    <property type="molecule type" value="Genomic_DNA"/>
</dbReference>
<sequence>MSSFPPELIARIVDEINDQTSQTLRTCSLASTTFREACQRRLFETQSIITGDSTRRGRPPKTHALAHAATFFEHHPHLARHIATLDVKFIYEDDATMESALQMRVLTNRIPKVKTVKLWGYQYPEWGTWADVIQPIFELTARSAPLRKLEIQGFTMVPLATFRGFFRVSQAVTLLEVNADDHAENKQGSETFADAAAASSTGPQKVVFSTYADTSLALRMFHAPLRLPSSVTTLDLTLSASYKTDQNRLWDDREGQPASIPSALKALSSTLETLYLFIPHFEATAAAHSPSQITLPHTPRLHTLGLKSHHPTLKILSSPSSRPPAEKFPTSAPLLLTTLLTNTLANSAVPALRRLVLRDSTDLLSGGEHLHVPRSVRELDGVVAAYYAALKLGGAIFEACWVQEYASDTWLASLALAFPQASACGFRVLELEESGEKKDEFYDDYPYY</sequence>